<feature type="transmembrane region" description="Helical" evidence="1">
    <location>
        <begin position="216"/>
        <end position="233"/>
    </location>
</feature>
<keyword evidence="1" id="KW-1133">Transmembrane helix</keyword>
<dbReference type="GO" id="GO:0016787">
    <property type="term" value="F:hydrolase activity"/>
    <property type="evidence" value="ECO:0007669"/>
    <property type="project" value="UniProtKB-KW"/>
</dbReference>
<evidence type="ECO:0000259" key="2">
    <source>
        <dbReference type="Pfam" id="PF09994"/>
    </source>
</evidence>
<dbReference type="InterPro" id="IPR018712">
    <property type="entry name" value="Tle1-like_cat"/>
</dbReference>
<feature type="domain" description="T6SS Phospholipase effector Tle1-like catalytic" evidence="2">
    <location>
        <begin position="3"/>
        <end position="218"/>
    </location>
</feature>
<dbReference type="STRING" id="282683.SAMN04488105_1334"/>
<gene>
    <name evidence="3" type="ORF">SAMN04488105_1334</name>
</gene>
<dbReference type="EMBL" id="FNAV01000033">
    <property type="protein sequence ID" value="SDF59574.1"/>
    <property type="molecule type" value="Genomic_DNA"/>
</dbReference>
<reference evidence="4" key="1">
    <citation type="submission" date="2016-10" db="EMBL/GenBank/DDBJ databases">
        <authorList>
            <person name="Varghese N."/>
            <person name="Submissions S."/>
        </authorList>
    </citation>
    <scope>NUCLEOTIDE SEQUENCE [LARGE SCALE GENOMIC DNA]</scope>
    <source>
        <strain evidence="4">DSM 10146</strain>
    </source>
</reference>
<dbReference type="OrthoDB" id="4378831at2"/>
<keyword evidence="3" id="KW-0378">Hydrolase</keyword>
<dbReference type="RefSeq" id="WP_089964074.1">
    <property type="nucleotide sequence ID" value="NZ_FNAV01000033.1"/>
</dbReference>
<feature type="transmembrane region" description="Helical" evidence="1">
    <location>
        <begin position="239"/>
        <end position="259"/>
    </location>
</feature>
<keyword evidence="1" id="KW-0472">Membrane</keyword>
<feature type="domain" description="T6SS Phospholipase effector Tle1-like catalytic" evidence="2">
    <location>
        <begin position="296"/>
        <end position="382"/>
    </location>
</feature>
<sequence length="477" mass="54108">MPKNILIFSDGTGQVGGLRPDQRLSNVYKMYRAMRPGPSSPINPKEQVCFYDAGLGAGEVGGLTLQRIRNILSAAVGTGIDENVIDCYEKIISYYEPGDRILLFGFSRGAYTVRAVANVMNLCGVPTTMPDGSPVPRFGPRLRKIASDAVNFVYNHGNGYPRGQKPYYERREELGRRFRQKYRSFVPDADEDLQGNVQPTFIGVFDTVAALGNAQVSLLAGVIVFALFVAFCASLWFSWPWYVCLPLLGLLGLIGFWYGKLKWSQWKYFSPDETRPLKLSRLSDWAAIWKYGHYAKWNLENYDQWLDSDVGHARHALAIDEQRKNFPRVKWAMAAEAKKTEGRAPPWLKQVWFAGCHSDVGGSYPEPESRLSDIALSWMLEELKACVPDVRINENKLYVMPDPTGMQHEEAFMFAYGPIRRRWPVVPREVSAVFALHPSVIERFETGLVSHVGEMRPYRPEQLRNHPSAKSYFDDGQ</sequence>
<evidence type="ECO:0000313" key="4">
    <source>
        <dbReference type="Proteomes" id="UP000198994"/>
    </source>
</evidence>
<dbReference type="AlphaFoldDB" id="A0A1G7MDA3"/>
<organism evidence="3 4">
    <name type="scientific">Salipiger thiooxidans</name>
    <dbReference type="NCBI Taxonomy" id="282683"/>
    <lineage>
        <taxon>Bacteria</taxon>
        <taxon>Pseudomonadati</taxon>
        <taxon>Pseudomonadota</taxon>
        <taxon>Alphaproteobacteria</taxon>
        <taxon>Rhodobacterales</taxon>
        <taxon>Roseobacteraceae</taxon>
        <taxon>Salipiger</taxon>
    </lineage>
</organism>
<dbReference type="PANTHER" id="PTHR33840">
    <property type="match status" value="1"/>
</dbReference>
<keyword evidence="4" id="KW-1185">Reference proteome</keyword>
<dbReference type="PANTHER" id="PTHR33840:SF1">
    <property type="entry name" value="TLE1 PHOSPHOLIPASE DOMAIN-CONTAINING PROTEIN"/>
    <property type="match status" value="1"/>
</dbReference>
<accession>A0A1G7MDA3</accession>
<keyword evidence="1" id="KW-0812">Transmembrane</keyword>
<proteinExistence type="predicted"/>
<dbReference type="Proteomes" id="UP000198994">
    <property type="component" value="Unassembled WGS sequence"/>
</dbReference>
<name>A0A1G7MDA3_9RHOB</name>
<dbReference type="Pfam" id="PF09994">
    <property type="entry name" value="T6SS_Tle1-like_cat"/>
    <property type="match status" value="2"/>
</dbReference>
<protein>
    <submittedName>
        <fullName evidence="3">Uncharacterized alpha/beta hydrolase domain</fullName>
    </submittedName>
</protein>
<evidence type="ECO:0000256" key="1">
    <source>
        <dbReference type="SAM" id="Phobius"/>
    </source>
</evidence>
<evidence type="ECO:0000313" key="3">
    <source>
        <dbReference type="EMBL" id="SDF59574.1"/>
    </source>
</evidence>